<dbReference type="Proteomes" id="UP001597294">
    <property type="component" value="Unassembled WGS sequence"/>
</dbReference>
<proteinExistence type="predicted"/>
<sequence>MKKTQQQKFEIFKSLHEREGTFLIPNAWNAGTAMMLSSLGFDALATTSAGLAFALGRCDGVAALTQGETLDNCREIVNATDLPVSADLEEGFGASPDDCAETIRLAAGVGLVGGSIEDATGNPLNPIFEFEQSVDRVRAASEASRDLPFLLTARAENYLHGKPDLDDTIRRLKAFEDAGADVLFAPGLPDLDAMRAVCEAVGKPVNVVMGRGGATYTVDDLRAVGVKRISVGGSFARAALGAFMAAAREVKEHGTFDYASDALSHKETSDFMVQPKKL</sequence>
<dbReference type="Gene3D" id="6.10.250.2750">
    <property type="match status" value="1"/>
</dbReference>
<accession>A0ABW5BLF4</accession>
<dbReference type="CDD" id="cd00377">
    <property type="entry name" value="ICL_PEPM"/>
    <property type="match status" value="1"/>
</dbReference>
<dbReference type="Pfam" id="PF13714">
    <property type="entry name" value="PEP_mutase"/>
    <property type="match status" value="1"/>
</dbReference>
<dbReference type="PANTHER" id="PTHR42905">
    <property type="entry name" value="PHOSPHOENOLPYRUVATE CARBOXYLASE"/>
    <property type="match status" value="1"/>
</dbReference>
<dbReference type="Gene3D" id="3.20.20.60">
    <property type="entry name" value="Phosphoenolpyruvate-binding domains"/>
    <property type="match status" value="1"/>
</dbReference>
<reference evidence="2" key="1">
    <citation type="journal article" date="2019" name="Int. J. Syst. Evol. Microbiol.">
        <title>The Global Catalogue of Microorganisms (GCM) 10K type strain sequencing project: providing services to taxonomists for standard genome sequencing and annotation.</title>
        <authorList>
            <consortium name="The Broad Institute Genomics Platform"/>
            <consortium name="The Broad Institute Genome Sequencing Center for Infectious Disease"/>
            <person name="Wu L."/>
            <person name="Ma J."/>
        </authorList>
    </citation>
    <scope>NUCLEOTIDE SEQUENCE [LARGE SCALE GENOMIC DNA]</scope>
    <source>
        <strain evidence="2">CGMCC 4.7192</strain>
    </source>
</reference>
<dbReference type="InterPro" id="IPR015813">
    <property type="entry name" value="Pyrv/PenolPyrv_kinase-like_dom"/>
</dbReference>
<dbReference type="EMBL" id="JBHUII010000004">
    <property type="protein sequence ID" value="MFD2205606.1"/>
    <property type="molecule type" value="Genomic_DNA"/>
</dbReference>
<organism evidence="1 2">
    <name type="scientific">Kiloniella antarctica</name>
    <dbReference type="NCBI Taxonomy" id="1550907"/>
    <lineage>
        <taxon>Bacteria</taxon>
        <taxon>Pseudomonadati</taxon>
        <taxon>Pseudomonadota</taxon>
        <taxon>Alphaproteobacteria</taxon>
        <taxon>Rhodospirillales</taxon>
        <taxon>Kiloniellaceae</taxon>
        <taxon>Kiloniella</taxon>
    </lineage>
</organism>
<gene>
    <name evidence="1" type="ORF">ACFSKO_08295</name>
</gene>
<name>A0ABW5BLF4_9PROT</name>
<protein>
    <submittedName>
        <fullName evidence="1">Oxaloacetate decarboxylase</fullName>
    </submittedName>
</protein>
<evidence type="ECO:0000313" key="2">
    <source>
        <dbReference type="Proteomes" id="UP001597294"/>
    </source>
</evidence>
<comment type="caution">
    <text evidence="1">The sequence shown here is derived from an EMBL/GenBank/DDBJ whole genome shotgun (WGS) entry which is preliminary data.</text>
</comment>
<dbReference type="PANTHER" id="PTHR42905:SF16">
    <property type="entry name" value="CARBOXYPHOSPHONOENOLPYRUVATE PHOSPHONOMUTASE-LIKE PROTEIN (AFU_ORTHOLOGUE AFUA_5G07230)"/>
    <property type="match status" value="1"/>
</dbReference>
<evidence type="ECO:0000313" key="1">
    <source>
        <dbReference type="EMBL" id="MFD2205606.1"/>
    </source>
</evidence>
<keyword evidence="2" id="KW-1185">Reference proteome</keyword>
<dbReference type="RefSeq" id="WP_380250380.1">
    <property type="nucleotide sequence ID" value="NZ_JBHUII010000004.1"/>
</dbReference>
<dbReference type="InterPro" id="IPR040442">
    <property type="entry name" value="Pyrv_kinase-like_dom_sf"/>
</dbReference>
<dbReference type="InterPro" id="IPR039556">
    <property type="entry name" value="ICL/PEPM"/>
</dbReference>
<dbReference type="SUPFAM" id="SSF51621">
    <property type="entry name" value="Phosphoenolpyruvate/pyruvate domain"/>
    <property type="match status" value="1"/>
</dbReference>